<name>A0A9X1VDP3_9BACT</name>
<reference evidence="2" key="1">
    <citation type="submission" date="2022-03" db="EMBL/GenBank/DDBJ databases">
        <title>Bacterial whole genome sequence for Hymenobacter sp. DH14.</title>
        <authorList>
            <person name="Le V."/>
        </authorList>
    </citation>
    <scope>NUCLEOTIDE SEQUENCE</scope>
    <source>
        <strain evidence="2">DH14</strain>
    </source>
</reference>
<sequence length="362" mass="38288">MALPLPVAAAFPPIVLDAVVIGAGQAGLAAAYYLRKRGVNFRILEAAPNVGAAWAARYDSLQLFSPAWASGLPGRPWPGSPLRYPTRDETVAYLRDYAAHFSFPIDTGQRVTRLVPAPGQPGYAVHTAAGRTYLARYVIIATGPYVQPNVPIWASQLAAGMVQLHSRDYQRPAQLPGTGPVAVVGSGNSALQIAADLAATGRPVFAAYDERTNAAPNNQLIWAGMTLTGFLRVPRHTALGRWLHSKPDGVVSGDLDHLRSFANVTFIGRATGVLPGGIIRGEKAATPPLEAVVWATGYRPHYPWIELPILAPDGSPQHQRGLTAAPGVAFLGLSWLDTRSSALLNGAGADARRVVAALLAGQ</sequence>
<dbReference type="AlphaFoldDB" id="A0A9X1VDP3"/>
<dbReference type="SUPFAM" id="SSF51905">
    <property type="entry name" value="FAD/NAD(P)-binding domain"/>
    <property type="match status" value="2"/>
</dbReference>
<dbReference type="Proteomes" id="UP001139193">
    <property type="component" value="Unassembled WGS sequence"/>
</dbReference>
<dbReference type="Gene3D" id="3.50.50.60">
    <property type="entry name" value="FAD/NAD(P)-binding domain"/>
    <property type="match status" value="1"/>
</dbReference>
<keyword evidence="3" id="KW-1185">Reference proteome</keyword>
<proteinExistence type="predicted"/>
<evidence type="ECO:0000313" key="3">
    <source>
        <dbReference type="Proteomes" id="UP001139193"/>
    </source>
</evidence>
<evidence type="ECO:0000256" key="1">
    <source>
        <dbReference type="ARBA" id="ARBA00023002"/>
    </source>
</evidence>
<organism evidence="2 3">
    <name type="scientific">Hymenobacter cyanobacteriorum</name>
    <dbReference type="NCBI Taxonomy" id="2926463"/>
    <lineage>
        <taxon>Bacteria</taxon>
        <taxon>Pseudomonadati</taxon>
        <taxon>Bacteroidota</taxon>
        <taxon>Cytophagia</taxon>
        <taxon>Cytophagales</taxon>
        <taxon>Hymenobacteraceae</taxon>
        <taxon>Hymenobacter</taxon>
    </lineage>
</organism>
<dbReference type="RefSeq" id="WP_241934956.1">
    <property type="nucleotide sequence ID" value="NZ_JALBGC010000001.1"/>
</dbReference>
<dbReference type="Pfam" id="PF13738">
    <property type="entry name" value="Pyr_redox_3"/>
    <property type="match status" value="1"/>
</dbReference>
<dbReference type="PRINTS" id="PR00469">
    <property type="entry name" value="PNDRDTASEII"/>
</dbReference>
<dbReference type="PANTHER" id="PTHR43539">
    <property type="entry name" value="FLAVIN-BINDING MONOOXYGENASE-LIKE PROTEIN (AFU_ORTHOLOGUE AFUA_4G09220)"/>
    <property type="match status" value="1"/>
</dbReference>
<dbReference type="PANTHER" id="PTHR43539:SF78">
    <property type="entry name" value="FLAVIN-CONTAINING MONOOXYGENASE"/>
    <property type="match status" value="1"/>
</dbReference>
<dbReference type="GO" id="GO:0004497">
    <property type="term" value="F:monooxygenase activity"/>
    <property type="evidence" value="ECO:0007669"/>
    <property type="project" value="TreeGrafter"/>
</dbReference>
<protein>
    <submittedName>
        <fullName evidence="2">NAD(P)/FAD-dependent oxidoreductase</fullName>
    </submittedName>
</protein>
<keyword evidence="1" id="KW-0560">Oxidoreductase</keyword>
<dbReference type="GO" id="GO:0050660">
    <property type="term" value="F:flavin adenine dinucleotide binding"/>
    <property type="evidence" value="ECO:0007669"/>
    <property type="project" value="TreeGrafter"/>
</dbReference>
<dbReference type="PRINTS" id="PR00368">
    <property type="entry name" value="FADPNR"/>
</dbReference>
<comment type="caution">
    <text evidence="2">The sequence shown here is derived from an EMBL/GenBank/DDBJ whole genome shotgun (WGS) entry which is preliminary data.</text>
</comment>
<accession>A0A9X1VDP3</accession>
<dbReference type="InterPro" id="IPR050982">
    <property type="entry name" value="Auxin_biosynth/cation_transpt"/>
</dbReference>
<dbReference type="InterPro" id="IPR036188">
    <property type="entry name" value="FAD/NAD-bd_sf"/>
</dbReference>
<dbReference type="EMBL" id="JALBGC010000001">
    <property type="protein sequence ID" value="MCI1186688.1"/>
    <property type="molecule type" value="Genomic_DNA"/>
</dbReference>
<gene>
    <name evidence="2" type="ORF">MON38_04605</name>
</gene>
<evidence type="ECO:0000313" key="2">
    <source>
        <dbReference type="EMBL" id="MCI1186688.1"/>
    </source>
</evidence>